<dbReference type="Gene3D" id="1.10.10.10">
    <property type="entry name" value="Winged helix-like DNA-binding domain superfamily/Winged helix DNA-binding domain"/>
    <property type="match status" value="1"/>
</dbReference>
<dbReference type="Proteomes" id="UP001549363">
    <property type="component" value="Unassembled WGS sequence"/>
</dbReference>
<feature type="domain" description="HTH marR-type" evidence="4">
    <location>
        <begin position="3"/>
        <end position="138"/>
    </location>
</feature>
<evidence type="ECO:0000313" key="6">
    <source>
        <dbReference type="Proteomes" id="UP001549363"/>
    </source>
</evidence>
<keyword evidence="6" id="KW-1185">Reference proteome</keyword>
<dbReference type="InterPro" id="IPR036390">
    <property type="entry name" value="WH_DNA-bd_sf"/>
</dbReference>
<dbReference type="CDD" id="cd00090">
    <property type="entry name" value="HTH_ARSR"/>
    <property type="match status" value="1"/>
</dbReference>
<dbReference type="InterPro" id="IPR011991">
    <property type="entry name" value="ArsR-like_HTH"/>
</dbReference>
<evidence type="ECO:0000313" key="5">
    <source>
        <dbReference type="EMBL" id="MET4560026.1"/>
    </source>
</evidence>
<dbReference type="PANTHER" id="PTHR42756">
    <property type="entry name" value="TRANSCRIPTIONAL REGULATOR, MARR"/>
    <property type="match status" value="1"/>
</dbReference>
<dbReference type="EMBL" id="JBEPSB010000003">
    <property type="protein sequence ID" value="MET4560026.1"/>
    <property type="molecule type" value="Genomic_DNA"/>
</dbReference>
<evidence type="ECO:0000256" key="1">
    <source>
        <dbReference type="ARBA" id="ARBA00023015"/>
    </source>
</evidence>
<organism evidence="5 6">
    <name type="scientific">Lysinibacillus parviboronicapiens</name>
    <dbReference type="NCBI Taxonomy" id="436516"/>
    <lineage>
        <taxon>Bacteria</taxon>
        <taxon>Bacillati</taxon>
        <taxon>Bacillota</taxon>
        <taxon>Bacilli</taxon>
        <taxon>Bacillales</taxon>
        <taxon>Bacillaceae</taxon>
        <taxon>Lysinibacillus</taxon>
    </lineage>
</organism>
<evidence type="ECO:0000256" key="2">
    <source>
        <dbReference type="ARBA" id="ARBA00023125"/>
    </source>
</evidence>
<comment type="caution">
    <text evidence="5">The sequence shown here is derived from an EMBL/GenBank/DDBJ whole genome shotgun (WGS) entry which is preliminary data.</text>
</comment>
<evidence type="ECO:0000259" key="4">
    <source>
        <dbReference type="PROSITE" id="PS50995"/>
    </source>
</evidence>
<dbReference type="InterPro" id="IPR036388">
    <property type="entry name" value="WH-like_DNA-bd_sf"/>
</dbReference>
<keyword evidence="3" id="KW-0804">Transcription</keyword>
<dbReference type="RefSeq" id="WP_354471209.1">
    <property type="nucleotide sequence ID" value="NZ_JBEPSB010000003.1"/>
</dbReference>
<sequence length="145" mass="16730">MDKSALFNQFVTFTTAVHEVTHDLTQNVNIDTVTPVQYKILEYVKVSQPVTPTEISDCQHISLPNTSRELKKLQEKNLIKKITDTEDRRKQSICLSKDGEHMMNEAFACVEARFQQLMQNVSEEDLAEIHHALNVLQSKVFNRQK</sequence>
<evidence type="ECO:0000256" key="3">
    <source>
        <dbReference type="ARBA" id="ARBA00023163"/>
    </source>
</evidence>
<gene>
    <name evidence="5" type="ORF">ABIA69_001169</name>
</gene>
<dbReference type="GO" id="GO:0003677">
    <property type="term" value="F:DNA binding"/>
    <property type="evidence" value="ECO:0007669"/>
    <property type="project" value="UniProtKB-KW"/>
</dbReference>
<dbReference type="PANTHER" id="PTHR42756:SF1">
    <property type="entry name" value="TRANSCRIPTIONAL REPRESSOR OF EMRAB OPERON"/>
    <property type="match status" value="1"/>
</dbReference>
<dbReference type="Pfam" id="PF12802">
    <property type="entry name" value="MarR_2"/>
    <property type="match status" value="1"/>
</dbReference>
<reference evidence="5 6" key="1">
    <citation type="submission" date="2024-06" db="EMBL/GenBank/DDBJ databases">
        <title>Sorghum-associated microbial communities from plants grown in Nebraska, USA.</title>
        <authorList>
            <person name="Schachtman D."/>
        </authorList>
    </citation>
    <scope>NUCLEOTIDE SEQUENCE [LARGE SCALE GENOMIC DNA]</scope>
    <source>
        <strain evidence="5 6">736</strain>
    </source>
</reference>
<dbReference type="SUPFAM" id="SSF46785">
    <property type="entry name" value="Winged helix' DNA-binding domain"/>
    <property type="match status" value="1"/>
</dbReference>
<keyword evidence="2 5" id="KW-0238">DNA-binding</keyword>
<dbReference type="PRINTS" id="PR00598">
    <property type="entry name" value="HTHMARR"/>
</dbReference>
<proteinExistence type="predicted"/>
<protein>
    <submittedName>
        <fullName evidence="5">DNA-binding MarR family transcriptional regulator</fullName>
    </submittedName>
</protein>
<dbReference type="InterPro" id="IPR000835">
    <property type="entry name" value="HTH_MarR-typ"/>
</dbReference>
<dbReference type="SMART" id="SM00347">
    <property type="entry name" value="HTH_MARR"/>
    <property type="match status" value="1"/>
</dbReference>
<accession>A0ABV2PGE5</accession>
<name>A0ABV2PGE5_9BACI</name>
<keyword evidence="1" id="KW-0805">Transcription regulation</keyword>
<dbReference type="PROSITE" id="PS50995">
    <property type="entry name" value="HTH_MARR_2"/>
    <property type="match status" value="1"/>
</dbReference>